<keyword evidence="1" id="KW-0472">Membrane</keyword>
<proteinExistence type="predicted"/>
<feature type="transmembrane region" description="Helical" evidence="1">
    <location>
        <begin position="63"/>
        <end position="87"/>
    </location>
</feature>
<comment type="caution">
    <text evidence="2">The sequence shown here is derived from an EMBL/GenBank/DDBJ whole genome shotgun (WGS) entry which is preliminary data.</text>
</comment>
<dbReference type="Proteomes" id="UP001597427">
    <property type="component" value="Unassembled WGS sequence"/>
</dbReference>
<name>A0ABW5TGA3_9ENTE</name>
<evidence type="ECO:0000313" key="3">
    <source>
        <dbReference type="Proteomes" id="UP001597427"/>
    </source>
</evidence>
<protein>
    <recommendedName>
        <fullName evidence="4">DUF2062 domain-containing protein</fullName>
    </recommendedName>
</protein>
<evidence type="ECO:0000256" key="1">
    <source>
        <dbReference type="SAM" id="Phobius"/>
    </source>
</evidence>
<accession>A0ABW5TGA3</accession>
<sequence length="194" mass="22863">MHNRIPFLQIPTNPAETQRSWSHWLLVVLFGALCLLPISGKLLFILGFVLFTALLKGPIMLMVGTLLAVLIGLFPPLAWVLSLFLFLNELFFLVRNWRFGVIAGFFFAFPFLRLLIERALPYPPLWERFGTLTLGILLFYRLLLWFYRKNPNSHALVWSIFSWPFDFLVRFFPRINRSNRSAQSPISKRKFWRN</sequence>
<dbReference type="EMBL" id="JBHUMO010000009">
    <property type="protein sequence ID" value="MFD2728146.1"/>
    <property type="molecule type" value="Genomic_DNA"/>
</dbReference>
<feature type="transmembrane region" description="Helical" evidence="1">
    <location>
        <begin position="24"/>
        <end position="51"/>
    </location>
</feature>
<evidence type="ECO:0000313" key="2">
    <source>
        <dbReference type="EMBL" id="MFD2728146.1"/>
    </source>
</evidence>
<keyword evidence="1" id="KW-0812">Transmembrane</keyword>
<evidence type="ECO:0008006" key="4">
    <source>
        <dbReference type="Google" id="ProtNLM"/>
    </source>
</evidence>
<organism evidence="2 3">
    <name type="scientific">Enterococcus camelliae</name>
    <dbReference type="NCBI Taxonomy" id="453959"/>
    <lineage>
        <taxon>Bacteria</taxon>
        <taxon>Bacillati</taxon>
        <taxon>Bacillota</taxon>
        <taxon>Bacilli</taxon>
        <taxon>Lactobacillales</taxon>
        <taxon>Enterococcaceae</taxon>
        <taxon>Enterococcus</taxon>
    </lineage>
</organism>
<keyword evidence="3" id="KW-1185">Reference proteome</keyword>
<dbReference type="RefSeq" id="WP_379979258.1">
    <property type="nucleotide sequence ID" value="NZ_JBHUMO010000009.1"/>
</dbReference>
<keyword evidence="1" id="KW-1133">Transmembrane helix</keyword>
<gene>
    <name evidence="2" type="ORF">ACFSR0_01680</name>
</gene>
<feature type="transmembrane region" description="Helical" evidence="1">
    <location>
        <begin position="128"/>
        <end position="147"/>
    </location>
</feature>
<feature type="transmembrane region" description="Helical" evidence="1">
    <location>
        <begin position="99"/>
        <end position="116"/>
    </location>
</feature>
<reference evidence="3" key="1">
    <citation type="journal article" date="2019" name="Int. J. Syst. Evol. Microbiol.">
        <title>The Global Catalogue of Microorganisms (GCM) 10K type strain sequencing project: providing services to taxonomists for standard genome sequencing and annotation.</title>
        <authorList>
            <consortium name="The Broad Institute Genomics Platform"/>
            <consortium name="The Broad Institute Genome Sequencing Center for Infectious Disease"/>
            <person name="Wu L."/>
            <person name="Ma J."/>
        </authorList>
    </citation>
    <scope>NUCLEOTIDE SEQUENCE [LARGE SCALE GENOMIC DNA]</scope>
    <source>
        <strain evidence="3">TISTR 932</strain>
    </source>
</reference>